<dbReference type="InterPro" id="IPR000462">
    <property type="entry name" value="CDP-OH_P_trans"/>
</dbReference>
<dbReference type="EMBL" id="LAZR01037094">
    <property type="protein sequence ID" value="KKL23116.1"/>
    <property type="molecule type" value="Genomic_DNA"/>
</dbReference>
<dbReference type="Gene3D" id="1.20.120.1760">
    <property type="match status" value="1"/>
</dbReference>
<protein>
    <recommendedName>
        <fullName evidence="3">CDP-alcohol phosphatidyltransferase</fullName>
    </recommendedName>
</protein>
<dbReference type="InterPro" id="IPR043130">
    <property type="entry name" value="CDP-OH_PTrfase_TM_dom"/>
</dbReference>
<feature type="non-terminal residue" evidence="2">
    <location>
        <position position="214"/>
    </location>
</feature>
<gene>
    <name evidence="2" type="ORF">LCGC14_2428640</name>
</gene>
<dbReference type="Pfam" id="PF01066">
    <property type="entry name" value="CDP-OH_P_transf"/>
    <property type="match status" value="1"/>
</dbReference>
<evidence type="ECO:0000313" key="2">
    <source>
        <dbReference type="EMBL" id="KKL23116.1"/>
    </source>
</evidence>
<accession>A0A0F9DZJ4</accession>
<sequence length="214" mass="22917">MLNSLGKTVYKNLANVVSILGILPIAILFMKDGYQYLIPLIVYNNIMDDLDGILAGKLNIRSSFGAILDNVCDAFAHTTFVMVVAMHVWTDQGDVCGGVCAALSLVAATSLVLRVVSRLDPAAVTGTGSPTNELVRHMFFILLLSQIFGVTPAPLLITAFVFHAVSLLAPFRMPWMIRSLTKSATAIVLVNVSLVVAWLVPSSTPLIAAAFLLS</sequence>
<name>A0A0F9DZJ4_9ZZZZ</name>
<feature type="transmembrane region" description="Helical" evidence="1">
    <location>
        <begin position="95"/>
        <end position="117"/>
    </location>
</feature>
<dbReference type="GO" id="GO:0016780">
    <property type="term" value="F:phosphotransferase activity, for other substituted phosphate groups"/>
    <property type="evidence" value="ECO:0007669"/>
    <property type="project" value="InterPro"/>
</dbReference>
<dbReference type="GO" id="GO:0016020">
    <property type="term" value="C:membrane"/>
    <property type="evidence" value="ECO:0007669"/>
    <property type="project" value="InterPro"/>
</dbReference>
<proteinExistence type="predicted"/>
<reference evidence="2" key="1">
    <citation type="journal article" date="2015" name="Nature">
        <title>Complex archaea that bridge the gap between prokaryotes and eukaryotes.</title>
        <authorList>
            <person name="Spang A."/>
            <person name="Saw J.H."/>
            <person name="Jorgensen S.L."/>
            <person name="Zaremba-Niedzwiedzka K."/>
            <person name="Martijn J."/>
            <person name="Lind A.E."/>
            <person name="van Eijk R."/>
            <person name="Schleper C."/>
            <person name="Guy L."/>
            <person name="Ettema T.J."/>
        </authorList>
    </citation>
    <scope>NUCLEOTIDE SEQUENCE</scope>
</reference>
<feature type="transmembrane region" description="Helical" evidence="1">
    <location>
        <begin position="12"/>
        <end position="30"/>
    </location>
</feature>
<dbReference type="GO" id="GO:0008654">
    <property type="term" value="P:phospholipid biosynthetic process"/>
    <property type="evidence" value="ECO:0007669"/>
    <property type="project" value="InterPro"/>
</dbReference>
<feature type="transmembrane region" description="Helical" evidence="1">
    <location>
        <begin position="186"/>
        <end position="213"/>
    </location>
</feature>
<organism evidence="2">
    <name type="scientific">marine sediment metagenome</name>
    <dbReference type="NCBI Taxonomy" id="412755"/>
    <lineage>
        <taxon>unclassified sequences</taxon>
        <taxon>metagenomes</taxon>
        <taxon>ecological metagenomes</taxon>
    </lineage>
</organism>
<feature type="transmembrane region" description="Helical" evidence="1">
    <location>
        <begin position="137"/>
        <end position="165"/>
    </location>
</feature>
<comment type="caution">
    <text evidence="2">The sequence shown here is derived from an EMBL/GenBank/DDBJ whole genome shotgun (WGS) entry which is preliminary data.</text>
</comment>
<keyword evidence="1" id="KW-0812">Transmembrane</keyword>
<keyword evidence="1" id="KW-0472">Membrane</keyword>
<dbReference type="AlphaFoldDB" id="A0A0F9DZJ4"/>
<evidence type="ECO:0000256" key="1">
    <source>
        <dbReference type="SAM" id="Phobius"/>
    </source>
</evidence>
<keyword evidence="1" id="KW-1133">Transmembrane helix</keyword>
<evidence type="ECO:0008006" key="3">
    <source>
        <dbReference type="Google" id="ProtNLM"/>
    </source>
</evidence>